<evidence type="ECO:0000256" key="1">
    <source>
        <dbReference type="SAM" id="MobiDB-lite"/>
    </source>
</evidence>
<dbReference type="Proteomes" id="UP000673691">
    <property type="component" value="Unassembled WGS sequence"/>
</dbReference>
<feature type="compositionally biased region" description="Polar residues" evidence="1">
    <location>
        <begin position="1"/>
        <end position="16"/>
    </location>
</feature>
<proteinExistence type="predicted"/>
<feature type="region of interest" description="Disordered" evidence="1">
    <location>
        <begin position="115"/>
        <end position="141"/>
    </location>
</feature>
<organism evidence="2 3">
    <name type="scientific">Olpidium bornovanus</name>
    <dbReference type="NCBI Taxonomy" id="278681"/>
    <lineage>
        <taxon>Eukaryota</taxon>
        <taxon>Fungi</taxon>
        <taxon>Fungi incertae sedis</taxon>
        <taxon>Olpidiomycota</taxon>
        <taxon>Olpidiomycotina</taxon>
        <taxon>Olpidiomycetes</taxon>
        <taxon>Olpidiales</taxon>
        <taxon>Olpidiaceae</taxon>
        <taxon>Olpidium</taxon>
    </lineage>
</organism>
<sequence>MFRAIFTQNRGATVGSSPDDANRDGRESRVYCVDLSQNSQAAVGIHCHGRGDHQPRVERHPVFRVCRPVRALRHHRGRRAPAGRLVPLRRDGRGVLRRARDVPPAVPAAVHFRAQLRRHPPQHGAPPRRAREEPRGPDFGDRARQALRVGEAPRAHRAGPEEQRVQAAPQGLDAQGHERLHFFLLPRCAFVKEIRDAIARWGGKGGGPGRDVEFPLINFFFSSKKPSCLL</sequence>
<feature type="compositionally biased region" description="Basic and acidic residues" evidence="1">
    <location>
        <begin position="129"/>
        <end position="141"/>
    </location>
</feature>
<dbReference type="AlphaFoldDB" id="A0A8H8A1I1"/>
<gene>
    <name evidence="2" type="ORF">BJ554DRAFT_7806</name>
</gene>
<protein>
    <submittedName>
        <fullName evidence="2">Uncharacterized protein</fullName>
    </submittedName>
</protein>
<evidence type="ECO:0000313" key="3">
    <source>
        <dbReference type="Proteomes" id="UP000673691"/>
    </source>
</evidence>
<keyword evidence="3" id="KW-1185">Reference proteome</keyword>
<reference evidence="2 3" key="1">
    <citation type="journal article" name="Sci. Rep.">
        <title>Genome-scale phylogenetic analyses confirm Olpidium as the closest living zoosporic fungus to the non-flagellated, terrestrial fungi.</title>
        <authorList>
            <person name="Chang Y."/>
            <person name="Rochon D."/>
            <person name="Sekimoto S."/>
            <person name="Wang Y."/>
            <person name="Chovatia M."/>
            <person name="Sandor L."/>
            <person name="Salamov A."/>
            <person name="Grigoriev I.V."/>
            <person name="Stajich J.E."/>
            <person name="Spatafora J.W."/>
        </authorList>
    </citation>
    <scope>NUCLEOTIDE SEQUENCE [LARGE SCALE GENOMIC DNA]</scope>
    <source>
        <strain evidence="2">S191</strain>
    </source>
</reference>
<feature type="region of interest" description="Disordered" evidence="1">
    <location>
        <begin position="1"/>
        <end position="24"/>
    </location>
</feature>
<dbReference type="EMBL" id="JAEFCI010000642">
    <property type="protein sequence ID" value="KAG5463409.1"/>
    <property type="molecule type" value="Genomic_DNA"/>
</dbReference>
<accession>A0A8H8A1I1</accession>
<comment type="caution">
    <text evidence="2">The sequence shown here is derived from an EMBL/GenBank/DDBJ whole genome shotgun (WGS) entry which is preliminary data.</text>
</comment>
<name>A0A8H8A1I1_9FUNG</name>
<evidence type="ECO:0000313" key="2">
    <source>
        <dbReference type="EMBL" id="KAG5463409.1"/>
    </source>
</evidence>